<dbReference type="OrthoDB" id="294853at2759"/>
<proteinExistence type="predicted"/>
<dbReference type="EMBL" id="RBNI01006549">
    <property type="protein sequence ID" value="RUP45942.1"/>
    <property type="molecule type" value="Genomic_DNA"/>
</dbReference>
<sequence length="227" mass="25046">MEILRGVCSDPLLLRSIFARHNRQDKSTNVFQDMMSMFGNWPERPQLVGSIQGGRESLDYGTGGPGLSVNVLTMIIPMFLIQFDGYTLIRFDLFSTRCDKTDSPPIPETYIYYLSLICFNSIAEGLVDFVLPIFSAVSKQTPVTASIAPPSPSISAPQTPHPRPHPHHKDFILVHCIVRAYQNFTNVCGALKLTARRLPHQAAVPAIPIFSSPADKITGSSTSLTDQ</sequence>
<dbReference type="Proteomes" id="UP000268093">
    <property type="component" value="Unassembled WGS sequence"/>
</dbReference>
<comment type="caution">
    <text evidence="1">The sequence shown here is derived from an EMBL/GenBank/DDBJ whole genome shotgun (WGS) entry which is preliminary data.</text>
</comment>
<name>A0A433D521_9FUNG</name>
<reference evidence="1 2" key="1">
    <citation type="journal article" date="2018" name="New Phytol.">
        <title>Phylogenomics of Endogonaceae and evolution of mycorrhizas within Mucoromycota.</title>
        <authorList>
            <person name="Chang Y."/>
            <person name="Desiro A."/>
            <person name="Na H."/>
            <person name="Sandor L."/>
            <person name="Lipzen A."/>
            <person name="Clum A."/>
            <person name="Barry K."/>
            <person name="Grigoriev I.V."/>
            <person name="Martin F.M."/>
            <person name="Stajich J.E."/>
            <person name="Smith M.E."/>
            <person name="Bonito G."/>
            <person name="Spatafora J.W."/>
        </authorList>
    </citation>
    <scope>NUCLEOTIDE SEQUENCE [LARGE SCALE GENOMIC DNA]</scope>
    <source>
        <strain evidence="1 2">GMNB39</strain>
    </source>
</reference>
<dbReference type="AlphaFoldDB" id="A0A433D521"/>
<organism evidence="1 2">
    <name type="scientific">Jimgerdemannia flammicorona</name>
    <dbReference type="NCBI Taxonomy" id="994334"/>
    <lineage>
        <taxon>Eukaryota</taxon>
        <taxon>Fungi</taxon>
        <taxon>Fungi incertae sedis</taxon>
        <taxon>Mucoromycota</taxon>
        <taxon>Mucoromycotina</taxon>
        <taxon>Endogonomycetes</taxon>
        <taxon>Endogonales</taxon>
        <taxon>Endogonaceae</taxon>
        <taxon>Jimgerdemannia</taxon>
    </lineage>
</organism>
<evidence type="ECO:0000313" key="1">
    <source>
        <dbReference type="EMBL" id="RUP45942.1"/>
    </source>
</evidence>
<protein>
    <submittedName>
        <fullName evidence="1">Uncharacterized protein</fullName>
    </submittedName>
</protein>
<accession>A0A433D521</accession>
<keyword evidence="2" id="KW-1185">Reference proteome</keyword>
<evidence type="ECO:0000313" key="2">
    <source>
        <dbReference type="Proteomes" id="UP000268093"/>
    </source>
</evidence>
<gene>
    <name evidence="1" type="ORF">BC936DRAFT_147533</name>
</gene>